<keyword evidence="10" id="KW-1185">Reference proteome</keyword>
<dbReference type="PANTHER" id="PTHR30572">
    <property type="entry name" value="MEMBRANE COMPONENT OF TRANSPORTER-RELATED"/>
    <property type="match status" value="1"/>
</dbReference>
<keyword evidence="5 6" id="KW-0472">Membrane</keyword>
<dbReference type="InterPro" id="IPR025857">
    <property type="entry name" value="MacB_PCD"/>
</dbReference>
<keyword evidence="4 6" id="KW-1133">Transmembrane helix</keyword>
<feature type="domain" description="MacB-like periplasmic core" evidence="8">
    <location>
        <begin position="463"/>
        <end position="641"/>
    </location>
</feature>
<evidence type="ECO:0000313" key="10">
    <source>
        <dbReference type="Proteomes" id="UP000186917"/>
    </source>
</evidence>
<feature type="transmembrane region" description="Helical" evidence="6">
    <location>
        <begin position="383"/>
        <end position="407"/>
    </location>
</feature>
<evidence type="ECO:0000256" key="1">
    <source>
        <dbReference type="ARBA" id="ARBA00004651"/>
    </source>
</evidence>
<dbReference type="GO" id="GO:0005886">
    <property type="term" value="C:plasma membrane"/>
    <property type="evidence" value="ECO:0007669"/>
    <property type="project" value="UniProtKB-SubCell"/>
</dbReference>
<feature type="domain" description="ABC3 transporter permease C-terminal" evidence="7">
    <location>
        <begin position="291"/>
        <end position="405"/>
    </location>
</feature>
<feature type="transmembrane region" description="Helical" evidence="6">
    <location>
        <begin position="331"/>
        <end position="357"/>
    </location>
</feature>
<evidence type="ECO:0000256" key="6">
    <source>
        <dbReference type="SAM" id="Phobius"/>
    </source>
</evidence>
<keyword evidence="2" id="KW-1003">Cell membrane</keyword>
<evidence type="ECO:0000259" key="8">
    <source>
        <dbReference type="Pfam" id="PF12704"/>
    </source>
</evidence>
<dbReference type="PANTHER" id="PTHR30572:SF18">
    <property type="entry name" value="ABC-TYPE MACROLIDE FAMILY EXPORT SYSTEM PERMEASE COMPONENT 2"/>
    <property type="match status" value="1"/>
</dbReference>
<dbReference type="GO" id="GO:0022857">
    <property type="term" value="F:transmembrane transporter activity"/>
    <property type="evidence" value="ECO:0007669"/>
    <property type="project" value="TreeGrafter"/>
</dbReference>
<dbReference type="InterPro" id="IPR050250">
    <property type="entry name" value="Macrolide_Exporter_MacB"/>
</dbReference>
<keyword evidence="3 6" id="KW-0812">Transmembrane</keyword>
<organism evidence="9 10">
    <name type="scientific">Filimonas lacunae</name>
    <dbReference type="NCBI Taxonomy" id="477680"/>
    <lineage>
        <taxon>Bacteria</taxon>
        <taxon>Pseudomonadati</taxon>
        <taxon>Bacteroidota</taxon>
        <taxon>Chitinophagia</taxon>
        <taxon>Chitinophagales</taxon>
        <taxon>Chitinophagaceae</taxon>
        <taxon>Filimonas</taxon>
    </lineage>
</organism>
<feature type="transmembrane region" description="Helical" evidence="6">
    <location>
        <begin position="711"/>
        <end position="741"/>
    </location>
</feature>
<feature type="transmembrane region" description="Helical" evidence="6">
    <location>
        <begin position="21"/>
        <end position="42"/>
    </location>
</feature>
<dbReference type="Pfam" id="PF02687">
    <property type="entry name" value="FtsX"/>
    <property type="match status" value="2"/>
</dbReference>
<protein>
    <submittedName>
        <fullName evidence="9">MacB-like core domain-containing protein</fullName>
    </submittedName>
</protein>
<evidence type="ECO:0000256" key="2">
    <source>
        <dbReference type="ARBA" id="ARBA00022475"/>
    </source>
</evidence>
<sequence length="798" mass="88333">MFRNYALIAFRHFTKHKLFSAINIFCLSIGITFSMIIGVYVLDQQRINSTLRHADRQYYIKTAWKEKGLGSEIVSISPWAKTIKEEYPALVANYFRYNPVTNVVSSGNLHFKEDIAICDTTLVSMYDFPLLHGDKNHAFTSNNAAVITAQFAKKLFGTTNAIGKTLSIQTTVAGTSQDYMVSAVLKNLPYNSVTHLLKDEYSVYVPTTGNRYYNSGDPSLSWDNVSMLSFIELKPGVHVQAVNAALNQLIKKYSSDFIWKNLWANTVPVKDYYLNDNNAAVKKMTTILSTIAMFILLMVIINYVNINIGTSAYRLKEIGLRKTFGSAKRQVVLQFLLEALILTFMAALFSLLFYQLLTPVFSKVLNTTLKPVWNFSAAECMQLLGLVTAIGLLAGAYPAFVLSSTHLIQAVKGKIDSSKGGRGLKRALVVVQFSLAILVFICALNLSKQVTYLFHKDLGYNKEQILVISAFPKQWDSAGVLKMQTIKNALLLVPHVQNVTVAFDLPESTPFGRIILFPPGSTGTKKQLNLPISNADEDYAKTFGIKMKAGTFFDPSGGGLVLNETAVKELGLTNTNAVGQQIETPGGPATISGVIGDYNFSSMQDKIGPLGFGNLKYAKAYRYMAVKLNTSNITATLDDIKAQWHTLSPNAPFDYSFMDDRFEAMYQSELQLKTAADVATVLNLIIVLLGVLGVIVFTLNKRMKEIAVRKVLGANVGSIVMLFLQEYAWLIVIANIIAWPLAYMCTEHFLQNFAYRVQQNMAPYLLVLVSVAAMAFTLISIHCTKAAIASPVKSLKAE</sequence>
<feature type="transmembrane region" description="Helical" evidence="6">
    <location>
        <begin position="678"/>
        <end position="699"/>
    </location>
</feature>
<evidence type="ECO:0000259" key="7">
    <source>
        <dbReference type="Pfam" id="PF02687"/>
    </source>
</evidence>
<dbReference type="InterPro" id="IPR003838">
    <property type="entry name" value="ABC3_permease_C"/>
</dbReference>
<evidence type="ECO:0000313" key="9">
    <source>
        <dbReference type="EMBL" id="SIT31230.1"/>
    </source>
</evidence>
<feature type="domain" description="ABC3 transporter permease C-terminal" evidence="7">
    <location>
        <begin position="680"/>
        <end position="780"/>
    </location>
</feature>
<dbReference type="EMBL" id="FTOR01000010">
    <property type="protein sequence ID" value="SIT31230.1"/>
    <property type="molecule type" value="Genomic_DNA"/>
</dbReference>
<dbReference type="STRING" id="477680.SAMN05421788_110111"/>
<dbReference type="Proteomes" id="UP000186917">
    <property type="component" value="Unassembled WGS sequence"/>
</dbReference>
<dbReference type="RefSeq" id="WP_076381695.1">
    <property type="nucleotide sequence ID" value="NZ_AP017422.1"/>
</dbReference>
<dbReference type="KEGG" id="fln:FLA_0370"/>
<evidence type="ECO:0000256" key="3">
    <source>
        <dbReference type="ARBA" id="ARBA00022692"/>
    </source>
</evidence>
<comment type="subcellular location">
    <subcellularLocation>
        <location evidence="1">Cell membrane</location>
        <topology evidence="1">Multi-pass membrane protein</topology>
    </subcellularLocation>
</comment>
<dbReference type="AlphaFoldDB" id="A0A173MA30"/>
<dbReference type="Pfam" id="PF12704">
    <property type="entry name" value="MacB_PCD"/>
    <property type="match status" value="2"/>
</dbReference>
<accession>A0A173MA30</accession>
<evidence type="ECO:0000256" key="5">
    <source>
        <dbReference type="ARBA" id="ARBA00023136"/>
    </source>
</evidence>
<feature type="domain" description="MacB-like periplasmic core" evidence="8">
    <location>
        <begin position="20"/>
        <end position="248"/>
    </location>
</feature>
<feature type="transmembrane region" description="Helical" evidence="6">
    <location>
        <begin position="427"/>
        <end position="446"/>
    </location>
</feature>
<name>A0A173MA30_9BACT</name>
<dbReference type="OrthoDB" id="1451596at2"/>
<feature type="transmembrane region" description="Helical" evidence="6">
    <location>
        <begin position="761"/>
        <end position="781"/>
    </location>
</feature>
<proteinExistence type="predicted"/>
<reference evidence="10" key="1">
    <citation type="submission" date="2017-01" db="EMBL/GenBank/DDBJ databases">
        <authorList>
            <person name="Varghese N."/>
            <person name="Submissions S."/>
        </authorList>
    </citation>
    <scope>NUCLEOTIDE SEQUENCE [LARGE SCALE GENOMIC DNA]</scope>
    <source>
        <strain evidence="10">DSM 21054</strain>
    </source>
</reference>
<evidence type="ECO:0000256" key="4">
    <source>
        <dbReference type="ARBA" id="ARBA00022989"/>
    </source>
</evidence>
<feature type="transmembrane region" description="Helical" evidence="6">
    <location>
        <begin position="287"/>
        <end position="310"/>
    </location>
</feature>
<gene>
    <name evidence="9" type="ORF">SAMN05421788_110111</name>
</gene>